<dbReference type="SUPFAM" id="SSF56784">
    <property type="entry name" value="HAD-like"/>
    <property type="match status" value="1"/>
</dbReference>
<evidence type="ECO:0000313" key="1">
    <source>
        <dbReference type="EMBL" id="CAG8612207.1"/>
    </source>
</evidence>
<dbReference type="AlphaFoldDB" id="A0A9N9GKC4"/>
<dbReference type="NCBIfam" id="TIGR01685">
    <property type="entry name" value="MDP-1"/>
    <property type="match status" value="1"/>
</dbReference>
<dbReference type="PANTHER" id="PTHR17901:SF14">
    <property type="entry name" value="MAGNESIUM-DEPENDENT PHOSPHATASE 1"/>
    <property type="match status" value="1"/>
</dbReference>
<proteinExistence type="predicted"/>
<dbReference type="Gene3D" id="3.40.50.1000">
    <property type="entry name" value="HAD superfamily/HAD-like"/>
    <property type="match status" value="1"/>
</dbReference>
<dbReference type="Pfam" id="PF12689">
    <property type="entry name" value="Acid_PPase"/>
    <property type="match status" value="1"/>
</dbReference>
<evidence type="ECO:0000313" key="2">
    <source>
        <dbReference type="Proteomes" id="UP000789342"/>
    </source>
</evidence>
<reference evidence="1" key="1">
    <citation type="submission" date="2021-06" db="EMBL/GenBank/DDBJ databases">
        <authorList>
            <person name="Kallberg Y."/>
            <person name="Tangrot J."/>
            <person name="Rosling A."/>
        </authorList>
    </citation>
    <scope>NUCLEOTIDE SEQUENCE</scope>
    <source>
        <strain evidence="1">CL551</strain>
    </source>
</reference>
<gene>
    <name evidence="1" type="ORF">AMORRO_LOCUS8271</name>
</gene>
<name>A0A9N9GKC4_9GLOM</name>
<comment type="caution">
    <text evidence="1">The sequence shown here is derived from an EMBL/GenBank/DDBJ whole genome shotgun (WGS) entry which is preliminary data.</text>
</comment>
<protein>
    <submittedName>
        <fullName evidence="1">12662_t:CDS:1</fullName>
    </submittedName>
</protein>
<organism evidence="1 2">
    <name type="scientific">Acaulospora morrowiae</name>
    <dbReference type="NCBI Taxonomy" id="94023"/>
    <lineage>
        <taxon>Eukaryota</taxon>
        <taxon>Fungi</taxon>
        <taxon>Fungi incertae sedis</taxon>
        <taxon>Mucoromycota</taxon>
        <taxon>Glomeromycotina</taxon>
        <taxon>Glomeromycetes</taxon>
        <taxon>Diversisporales</taxon>
        <taxon>Acaulosporaceae</taxon>
        <taxon>Acaulospora</taxon>
    </lineage>
</organism>
<dbReference type="GO" id="GO:0003993">
    <property type="term" value="F:acid phosphatase activity"/>
    <property type="evidence" value="ECO:0007669"/>
    <property type="project" value="TreeGrafter"/>
</dbReference>
<dbReference type="Proteomes" id="UP000789342">
    <property type="component" value="Unassembled WGS sequence"/>
</dbReference>
<dbReference type="PANTHER" id="PTHR17901">
    <property type="entry name" value="MAGNESIUM-DEPENDENT PHOSPHATASE 1 MDP1"/>
    <property type="match status" value="1"/>
</dbReference>
<dbReference type="InterPro" id="IPR023214">
    <property type="entry name" value="HAD_sf"/>
</dbReference>
<keyword evidence="2" id="KW-1185">Reference proteome</keyword>
<dbReference type="SFLD" id="SFLDG01129">
    <property type="entry name" value="C1.5:_HAD__Beta-PGM__Phosphata"/>
    <property type="match status" value="1"/>
</dbReference>
<dbReference type="InterPro" id="IPR010036">
    <property type="entry name" value="MDP_1_eu_arc"/>
</dbReference>
<dbReference type="InterPro" id="IPR036412">
    <property type="entry name" value="HAD-like_sf"/>
</dbReference>
<accession>A0A9N9GKC4</accession>
<dbReference type="EMBL" id="CAJVPV010006901">
    <property type="protein sequence ID" value="CAG8612207.1"/>
    <property type="molecule type" value="Genomic_DNA"/>
</dbReference>
<sequence>MELLQELHSKNLLPSLFVFDLDFTSWPLWIDCVSGPPFKADPSNPYTVTISSGKPIRLYPDLPKIFHLIKCFPDVKIGVASRTHRGDWAREVMSIMPFPELNDQGEIISRENNGKSKDKYRTFADVVDYAEIYSGTKLKHFQSLHKTTGIPYDKMIFFDDETRNKEVEVRLGVHFAYVSDGISLELFCDALKEFAFRTKD</sequence>
<dbReference type="SFLD" id="SFLDS00003">
    <property type="entry name" value="Haloacid_Dehalogenase"/>
    <property type="match status" value="1"/>
</dbReference>
<dbReference type="OrthoDB" id="2865258at2759"/>
<dbReference type="SFLD" id="SFLDG01131">
    <property type="entry name" value="C1.5.2:_MDP_Like"/>
    <property type="match status" value="1"/>
</dbReference>